<name>A0A6P8PA12_GEOSA</name>
<sequence>MAAASSAESLREEATCSVCLDYFVDPVITSCGHNFCRSCITLSWKGFERNFPCPQCRAVSRQGNLKPNRQLANMTEIAKQFAQGLQKLQEGELCKDHDEKLKLFCAEDQTPICVVCDKSRSHRSHTVIPIEEAAQEYKEKFADCLKPLREKLEEILTFRANEEKKAKEVMHEAELKRQKIVSEFEELHHFLSEEKKALLSKLKEEETEILQRIQESISLLEEQSSPLKKLISEMEKKAQQSAIELLKDVKDTLSRCQNVEIPKPEATAVMKTGFQPSSPQQPIILRKLITKFGGLNVPDLEWWMKCGRNAVNITLDPKTAHPNLILSKDRKSVRHGDKTRNKSEGLKRFDTGVCVLGSESFTSGSHYWEVEVGDKIRWDLGVCKDSVSRKGTISITPGEGYWAVRLREGDTYWALTSPSTELLLNASPRAVGILLDYEAGKISFYNADNKFHIFTFTHTFTDELRPYFCPGVSREGKNTRALKIRHLPDWE</sequence>
<dbReference type="Gene3D" id="3.30.40.10">
    <property type="entry name" value="Zinc/RING finger domain, C3HC4 (zinc finger)"/>
    <property type="match status" value="1"/>
</dbReference>
<dbReference type="PROSITE" id="PS50119">
    <property type="entry name" value="ZF_BBOX"/>
    <property type="match status" value="1"/>
</dbReference>
<evidence type="ECO:0000259" key="6">
    <source>
        <dbReference type="PROSITE" id="PS50089"/>
    </source>
</evidence>
<dbReference type="InterPro" id="IPR013320">
    <property type="entry name" value="ConA-like_dom_sf"/>
</dbReference>
<dbReference type="Proteomes" id="UP000515159">
    <property type="component" value="Chromosome 12"/>
</dbReference>
<dbReference type="InParanoid" id="A0A6P8PA12"/>
<feature type="coiled-coil region" evidence="5">
    <location>
        <begin position="159"/>
        <end position="223"/>
    </location>
</feature>
<organism evidence="9 10">
    <name type="scientific">Geotrypetes seraphini</name>
    <name type="common">Gaboon caecilian</name>
    <name type="synonym">Caecilia seraphini</name>
    <dbReference type="NCBI Taxonomy" id="260995"/>
    <lineage>
        <taxon>Eukaryota</taxon>
        <taxon>Metazoa</taxon>
        <taxon>Chordata</taxon>
        <taxon>Craniata</taxon>
        <taxon>Vertebrata</taxon>
        <taxon>Euteleostomi</taxon>
        <taxon>Amphibia</taxon>
        <taxon>Gymnophiona</taxon>
        <taxon>Geotrypetes</taxon>
    </lineage>
</organism>
<dbReference type="InterPro" id="IPR001841">
    <property type="entry name" value="Znf_RING"/>
</dbReference>
<dbReference type="PROSITE" id="PS00518">
    <property type="entry name" value="ZF_RING_1"/>
    <property type="match status" value="1"/>
</dbReference>
<feature type="domain" description="B30.2/SPRY" evidence="8">
    <location>
        <begin position="293"/>
        <end position="489"/>
    </location>
</feature>
<dbReference type="InterPro" id="IPR043136">
    <property type="entry name" value="B30.2/SPRY_sf"/>
</dbReference>
<dbReference type="InterPro" id="IPR017907">
    <property type="entry name" value="Znf_RING_CS"/>
</dbReference>
<dbReference type="InterPro" id="IPR000315">
    <property type="entry name" value="Znf_B-box"/>
</dbReference>
<reference evidence="10" key="1">
    <citation type="submission" date="2025-08" db="UniProtKB">
        <authorList>
            <consortium name="RefSeq"/>
        </authorList>
    </citation>
    <scope>IDENTIFICATION</scope>
</reference>
<dbReference type="SMART" id="SM00336">
    <property type="entry name" value="BBOX"/>
    <property type="match status" value="1"/>
</dbReference>
<dbReference type="SUPFAM" id="SSF49899">
    <property type="entry name" value="Concanavalin A-like lectins/glucanases"/>
    <property type="match status" value="1"/>
</dbReference>
<dbReference type="InterPro" id="IPR050143">
    <property type="entry name" value="TRIM/RBCC"/>
</dbReference>
<protein>
    <submittedName>
        <fullName evidence="10">E3 ubiquitin-protein ligase TRIM39-like</fullName>
    </submittedName>
</protein>
<dbReference type="SMART" id="SM00184">
    <property type="entry name" value="RING"/>
    <property type="match status" value="1"/>
</dbReference>
<evidence type="ECO:0000256" key="2">
    <source>
        <dbReference type="ARBA" id="ARBA00022771"/>
    </source>
</evidence>
<dbReference type="FunFam" id="2.60.120.920:FF:000004">
    <property type="entry name" value="Butyrophilin subfamily 1 member A1"/>
    <property type="match status" value="1"/>
</dbReference>
<dbReference type="SUPFAM" id="SSF57850">
    <property type="entry name" value="RING/U-box"/>
    <property type="match status" value="1"/>
</dbReference>
<dbReference type="PROSITE" id="PS50089">
    <property type="entry name" value="ZF_RING_2"/>
    <property type="match status" value="1"/>
</dbReference>
<keyword evidence="1" id="KW-0479">Metal-binding</keyword>
<dbReference type="InterPro" id="IPR001870">
    <property type="entry name" value="B30.2/SPRY"/>
</dbReference>
<dbReference type="GO" id="GO:0008270">
    <property type="term" value="F:zinc ion binding"/>
    <property type="evidence" value="ECO:0007669"/>
    <property type="project" value="UniProtKB-KW"/>
</dbReference>
<dbReference type="SMART" id="SM00449">
    <property type="entry name" value="SPRY"/>
    <property type="match status" value="1"/>
</dbReference>
<dbReference type="PROSITE" id="PS50188">
    <property type="entry name" value="B302_SPRY"/>
    <property type="match status" value="1"/>
</dbReference>
<dbReference type="InterPro" id="IPR013083">
    <property type="entry name" value="Znf_RING/FYVE/PHD"/>
</dbReference>
<evidence type="ECO:0000313" key="9">
    <source>
        <dbReference type="Proteomes" id="UP000515159"/>
    </source>
</evidence>
<dbReference type="KEGG" id="gsh:117346384"/>
<dbReference type="InterPro" id="IPR003879">
    <property type="entry name" value="Butyrophylin_SPRY"/>
</dbReference>
<dbReference type="RefSeq" id="XP_033771753.1">
    <property type="nucleotide sequence ID" value="XM_033915862.1"/>
</dbReference>
<evidence type="ECO:0000256" key="4">
    <source>
        <dbReference type="PROSITE-ProRule" id="PRU00024"/>
    </source>
</evidence>
<keyword evidence="9" id="KW-1185">Reference proteome</keyword>
<keyword evidence="3" id="KW-0862">Zinc</keyword>
<dbReference type="CDD" id="cd13733">
    <property type="entry name" value="SPRY_PRY_C-I_1"/>
    <property type="match status" value="1"/>
</dbReference>
<dbReference type="PRINTS" id="PR01407">
    <property type="entry name" value="BUTYPHLNCDUF"/>
</dbReference>
<evidence type="ECO:0000259" key="8">
    <source>
        <dbReference type="PROSITE" id="PS50188"/>
    </source>
</evidence>
<proteinExistence type="predicted"/>
<dbReference type="Pfam" id="PF00622">
    <property type="entry name" value="SPRY"/>
    <property type="match status" value="1"/>
</dbReference>
<dbReference type="Gene3D" id="2.60.120.920">
    <property type="match status" value="1"/>
</dbReference>
<dbReference type="GeneID" id="117346384"/>
<dbReference type="PANTHER" id="PTHR24103">
    <property type="entry name" value="E3 UBIQUITIN-PROTEIN LIGASE TRIM"/>
    <property type="match status" value="1"/>
</dbReference>
<dbReference type="Pfam" id="PF13765">
    <property type="entry name" value="PRY"/>
    <property type="match status" value="1"/>
</dbReference>
<feature type="domain" description="B box-type" evidence="7">
    <location>
        <begin position="89"/>
        <end position="130"/>
    </location>
</feature>
<keyword evidence="5" id="KW-0175">Coiled coil</keyword>
<dbReference type="CDD" id="cd19762">
    <property type="entry name" value="Bbox2_TRIM7-like"/>
    <property type="match status" value="1"/>
</dbReference>
<evidence type="ECO:0000259" key="7">
    <source>
        <dbReference type="PROSITE" id="PS50119"/>
    </source>
</evidence>
<dbReference type="CDD" id="cd16594">
    <property type="entry name" value="RING-HC_TRIM7-like_C-IV"/>
    <property type="match status" value="1"/>
</dbReference>
<gene>
    <name evidence="10" type="primary">LOC117346384</name>
</gene>
<dbReference type="Gene3D" id="3.30.160.60">
    <property type="entry name" value="Classic Zinc Finger"/>
    <property type="match status" value="1"/>
</dbReference>
<keyword evidence="2 4" id="KW-0863">Zinc-finger</keyword>
<dbReference type="OrthoDB" id="128536at2759"/>
<evidence type="ECO:0000256" key="1">
    <source>
        <dbReference type="ARBA" id="ARBA00022723"/>
    </source>
</evidence>
<dbReference type="InterPro" id="IPR006574">
    <property type="entry name" value="PRY"/>
</dbReference>
<accession>A0A6P8PA12</accession>
<dbReference type="InterPro" id="IPR003877">
    <property type="entry name" value="SPRY_dom"/>
</dbReference>
<dbReference type="Pfam" id="PF00643">
    <property type="entry name" value="zf-B_box"/>
    <property type="match status" value="1"/>
</dbReference>
<dbReference type="FunCoup" id="A0A6P8PA12">
    <property type="interactions" value="2350"/>
</dbReference>
<dbReference type="SMART" id="SM00589">
    <property type="entry name" value="PRY"/>
    <property type="match status" value="1"/>
</dbReference>
<evidence type="ECO:0000256" key="3">
    <source>
        <dbReference type="ARBA" id="ARBA00022833"/>
    </source>
</evidence>
<dbReference type="Pfam" id="PF15227">
    <property type="entry name" value="zf-C3HC4_4"/>
    <property type="match status" value="1"/>
</dbReference>
<dbReference type="SUPFAM" id="SSF57845">
    <property type="entry name" value="B-box zinc-binding domain"/>
    <property type="match status" value="1"/>
</dbReference>
<feature type="domain" description="RING-type" evidence="6">
    <location>
        <begin position="16"/>
        <end position="57"/>
    </location>
</feature>
<dbReference type="AlphaFoldDB" id="A0A6P8PA12"/>
<evidence type="ECO:0000313" key="10">
    <source>
        <dbReference type="RefSeq" id="XP_033771753.1"/>
    </source>
</evidence>
<evidence type="ECO:0000256" key="5">
    <source>
        <dbReference type="SAM" id="Coils"/>
    </source>
</evidence>